<keyword evidence="1" id="KW-0812">Transmembrane</keyword>
<comment type="caution">
    <text evidence="3">The sequence shown here is derived from an EMBL/GenBank/DDBJ whole genome shotgun (WGS) entry which is preliminary data.</text>
</comment>
<protein>
    <submittedName>
        <fullName evidence="3">Uncharacterized protein</fullName>
    </submittedName>
</protein>
<evidence type="ECO:0000256" key="2">
    <source>
        <dbReference type="SAM" id="SignalP"/>
    </source>
</evidence>
<sequence>MFLINFTLIFLSFGVSEATNTDTKLYVDPNDEKSVDDDTCGSETIPCKTLFFALSQFPQPTVDDTSTIEIKTGSICIETHQLELDIPLTVQGADRAVAITGDNSEGAFADLLLVKNCITAKTITAQRNGTCSFATITTNGAAIFMDCTFLFCASGNRDANAFRPLLDIDAGSLTISTSSLAIVPTEQQLTLISVRGGEVAITDMDMSASEKIHTENSPFFSISAGHIKIDAQVFPAIDTGTTSMFVVQGTGHLELDSSTLVMAETQTQPAILVEGGVVELSGVVLEAEKADGSALLVDITGGQVHGNYLIAGSDLKPIKNPAKALFTHTNGDLTITNSFFSCIERGEGKGGIVSSVDGAGKVVLHNNVFEHCVTSEVGHSVFVSRTETSPFTAENVQMTFQQWVTEKALQKEIVVCGAGFDKLIKTTQFEGTIPEYEKLTDTLVLAVYAGEAEESVVPLSYLRNPWKEGDVWVSERGLDVTECGLAKLPCATIPYTHDKVPQRARFVIREDFTLTATTLRAHVERETGMRGGEDTKTKLTLKGNTQFEIVDKTHFHVEDLKLSLIRMSTEAALVVSGGKLEVDSVEFEVGKTAEQTVLRVAGGATILTSLTFSKEEDGKLFLLDISDGQLRCEYSIFGSDTVLFDKNEEAVFKHTGGDLTIESCVFSNIKREGKGGIVDSTGGIGSVQMDNNVFESIEATEAHILLASHPVQFPFTDSNLRLTNSLFMTAHAKDLSVVLIGPSFSVPITSGRFRGSFEKYEELTTWFFGVGSETDAEGDREPLVFYEYRYEEGDVHAKEDGLDITPCGREKTPCRSVVSSLEKIVGDGKVVLHDDLQLADTPIEAKTGTSGLKGWLDTTKPKLTLTGTSAIGVKEDATFGICDLILNVVDGTKDKLFSVAGGCLSFEGVELQPQTEKEQTLIEVTSGELVISTTKVEGEGAKIRLLQMTGGTGKISEVTMGTETHPVSNAKEALISFEGGTLLIEHSTFSVKRTEGKGAVLESIDGQGQLTMEKNKFIDCRSQTPGHSIFIQRTTTPFSAENTKITNSEFSTPLLAQSVALVGASFLIPVEKGSLDGTIPAYDDLSGWELNLVVGKEGEGELLPLVFYRYPFTTGKCAVAEWGVDIEPCGRDKLPCRTLAYALKKQGEEDVEIEIEEKLKLEETTSMSGKKIVFAGPPKGENRAELVLFAPLILKYKAKGNRNAEKGEASFSHLDLNMDEVTWQDLMLDVDSYTLTIHNSSIFAIVASIEVILQCNASSLIVTQSNIHLRGYDSTSQFILSNMATISFDTVFVSTPPRSWMQVYSMTETATFTNVILAHRDEPITPPKKRICEITSAYIEMPTGKVNLDSCEFQKLSFPAFSFSHTEVTGTNLNFVEPTLGLEGFDTVKRTLMCSGGSLKLTDLKEDHLPMDKNSLWINARDGCVVTLDDTPVAGPLFVPQPAKWEVKVQKKTKTEEAKWTLDGEGQNLFPCGMMVEVSVKNKSGSFLSVLDDPALTTTVPDSLHISISGPLSALPFPTDKQWSAVIRFSSTLQPGTDPIEVTMPKVSKGGAVAVAVVVPIVVVLFVVACIVVCCCVRKRKTGGYAKMASTDEFTSAVVEKGSGYGTSSVSM</sequence>
<evidence type="ECO:0000256" key="1">
    <source>
        <dbReference type="SAM" id="Phobius"/>
    </source>
</evidence>
<dbReference type="Proteomes" id="UP001281761">
    <property type="component" value="Unassembled WGS sequence"/>
</dbReference>
<dbReference type="SUPFAM" id="SSF51126">
    <property type="entry name" value="Pectin lyase-like"/>
    <property type="match status" value="1"/>
</dbReference>
<evidence type="ECO:0000313" key="3">
    <source>
        <dbReference type="EMBL" id="KAK2954410.1"/>
    </source>
</evidence>
<organism evidence="3 4">
    <name type="scientific">Blattamonas nauphoetae</name>
    <dbReference type="NCBI Taxonomy" id="2049346"/>
    <lineage>
        <taxon>Eukaryota</taxon>
        <taxon>Metamonada</taxon>
        <taxon>Preaxostyla</taxon>
        <taxon>Oxymonadida</taxon>
        <taxon>Blattamonas</taxon>
    </lineage>
</organism>
<reference evidence="3 4" key="1">
    <citation type="journal article" date="2022" name="bioRxiv">
        <title>Genomics of Preaxostyla Flagellates Illuminates Evolutionary Transitions and the Path Towards Mitochondrial Loss.</title>
        <authorList>
            <person name="Novak L.V.F."/>
            <person name="Treitli S.C."/>
            <person name="Pyrih J."/>
            <person name="Halakuc P."/>
            <person name="Pipaliya S.V."/>
            <person name="Vacek V."/>
            <person name="Brzon O."/>
            <person name="Soukal P."/>
            <person name="Eme L."/>
            <person name="Dacks J.B."/>
            <person name="Karnkowska A."/>
            <person name="Elias M."/>
            <person name="Hampl V."/>
        </authorList>
    </citation>
    <scope>NUCLEOTIDE SEQUENCE [LARGE SCALE GENOMIC DNA]</scope>
    <source>
        <strain evidence="3">NAU3</strain>
        <tissue evidence="3">Gut</tissue>
    </source>
</reference>
<keyword evidence="2" id="KW-0732">Signal</keyword>
<keyword evidence="4" id="KW-1185">Reference proteome</keyword>
<feature type="signal peptide" evidence="2">
    <location>
        <begin position="1"/>
        <end position="18"/>
    </location>
</feature>
<feature type="transmembrane region" description="Helical" evidence="1">
    <location>
        <begin position="1552"/>
        <end position="1577"/>
    </location>
</feature>
<accession>A0ABQ9XRQ8</accession>
<keyword evidence="1" id="KW-1133">Transmembrane helix</keyword>
<gene>
    <name evidence="3" type="ORF">BLNAU_10578</name>
</gene>
<dbReference type="EMBL" id="JARBJD010000078">
    <property type="protein sequence ID" value="KAK2954410.1"/>
    <property type="molecule type" value="Genomic_DNA"/>
</dbReference>
<proteinExistence type="predicted"/>
<feature type="chain" id="PRO_5045162316" evidence="2">
    <location>
        <begin position="19"/>
        <end position="1612"/>
    </location>
</feature>
<name>A0ABQ9XRQ8_9EUKA</name>
<dbReference type="InterPro" id="IPR011050">
    <property type="entry name" value="Pectin_lyase_fold/virulence"/>
</dbReference>
<evidence type="ECO:0000313" key="4">
    <source>
        <dbReference type="Proteomes" id="UP001281761"/>
    </source>
</evidence>
<keyword evidence="1" id="KW-0472">Membrane</keyword>